<name>A0AAD7J151_9AGAR</name>
<protein>
    <submittedName>
        <fullName evidence="2">Uncharacterized protein</fullName>
    </submittedName>
</protein>
<keyword evidence="3" id="KW-1185">Reference proteome</keyword>
<evidence type="ECO:0000313" key="2">
    <source>
        <dbReference type="EMBL" id="KAJ7754660.1"/>
    </source>
</evidence>
<evidence type="ECO:0000256" key="1">
    <source>
        <dbReference type="SAM" id="MobiDB-lite"/>
    </source>
</evidence>
<dbReference type="EMBL" id="JARJLG010000066">
    <property type="protein sequence ID" value="KAJ7754660.1"/>
    <property type="molecule type" value="Genomic_DNA"/>
</dbReference>
<reference evidence="2" key="1">
    <citation type="submission" date="2023-03" db="EMBL/GenBank/DDBJ databases">
        <title>Massive genome expansion in bonnet fungi (Mycena s.s.) driven by repeated elements and novel gene families across ecological guilds.</title>
        <authorList>
            <consortium name="Lawrence Berkeley National Laboratory"/>
            <person name="Harder C.B."/>
            <person name="Miyauchi S."/>
            <person name="Viragh M."/>
            <person name="Kuo A."/>
            <person name="Thoen E."/>
            <person name="Andreopoulos B."/>
            <person name="Lu D."/>
            <person name="Skrede I."/>
            <person name="Drula E."/>
            <person name="Henrissat B."/>
            <person name="Morin E."/>
            <person name="Kohler A."/>
            <person name="Barry K."/>
            <person name="LaButti K."/>
            <person name="Morin E."/>
            <person name="Salamov A."/>
            <person name="Lipzen A."/>
            <person name="Mereny Z."/>
            <person name="Hegedus B."/>
            <person name="Baldrian P."/>
            <person name="Stursova M."/>
            <person name="Weitz H."/>
            <person name="Taylor A."/>
            <person name="Grigoriev I.V."/>
            <person name="Nagy L.G."/>
            <person name="Martin F."/>
            <person name="Kauserud H."/>
        </authorList>
    </citation>
    <scope>NUCLEOTIDE SEQUENCE</scope>
    <source>
        <strain evidence="2">CBHHK188m</strain>
    </source>
</reference>
<accession>A0AAD7J151</accession>
<feature type="compositionally biased region" description="Basic residues" evidence="1">
    <location>
        <begin position="218"/>
        <end position="228"/>
    </location>
</feature>
<gene>
    <name evidence="2" type="ORF">DFH07DRAFT_773649</name>
</gene>
<dbReference type="AlphaFoldDB" id="A0AAD7J151"/>
<organism evidence="2 3">
    <name type="scientific">Mycena maculata</name>
    <dbReference type="NCBI Taxonomy" id="230809"/>
    <lineage>
        <taxon>Eukaryota</taxon>
        <taxon>Fungi</taxon>
        <taxon>Dikarya</taxon>
        <taxon>Basidiomycota</taxon>
        <taxon>Agaricomycotina</taxon>
        <taxon>Agaricomycetes</taxon>
        <taxon>Agaricomycetidae</taxon>
        <taxon>Agaricales</taxon>
        <taxon>Marasmiineae</taxon>
        <taxon>Mycenaceae</taxon>
        <taxon>Mycena</taxon>
    </lineage>
</organism>
<dbReference type="Proteomes" id="UP001215280">
    <property type="component" value="Unassembled WGS sequence"/>
</dbReference>
<sequence>MVSIDMICQWLEAEADQAFNSLDILTRQLTFIIRYKTYNCCGIVEHTRADRKLQQIKQKMEDTALYAVLCLERARELAESGIPVPAYGLVIDLELISGLDWNNRPIFCKRQVWSRESPLDVKISGRLSLHMKPVWALTNEEILEHNAQSVRAHNARVASWVYNDKLRAAEALLPRDEREARQQLRREAARKYREELHMPKKKCRQQAAKDPSHQERLRQRREQRRLKKAGGAQSETVSSQPDADVPRFPNSLVEAYVSDAE</sequence>
<comment type="caution">
    <text evidence="2">The sequence shown here is derived from an EMBL/GenBank/DDBJ whole genome shotgun (WGS) entry which is preliminary data.</text>
</comment>
<feature type="region of interest" description="Disordered" evidence="1">
    <location>
        <begin position="192"/>
        <end position="250"/>
    </location>
</feature>
<proteinExistence type="predicted"/>
<evidence type="ECO:0000313" key="3">
    <source>
        <dbReference type="Proteomes" id="UP001215280"/>
    </source>
</evidence>